<dbReference type="AlphaFoldDB" id="A0A1J3FJM1"/>
<dbReference type="EMBL" id="GEVK01008535">
    <property type="protein sequence ID" value="JAU44297.1"/>
    <property type="molecule type" value="Transcribed_RNA"/>
</dbReference>
<accession>A0A1J3FJM1</accession>
<dbReference type="InterPro" id="IPR047803">
    <property type="entry name" value="DCD1A/B-like"/>
</dbReference>
<keyword evidence="1" id="KW-0732">Signal</keyword>
<proteinExistence type="predicted"/>
<protein>
    <submittedName>
        <fullName evidence="2">Protein dcd1B</fullName>
    </submittedName>
</protein>
<feature type="chain" id="PRO_5009621463" evidence="1">
    <location>
        <begin position="17"/>
        <end position="200"/>
    </location>
</feature>
<organism evidence="2">
    <name type="scientific">Noccaea caerulescens</name>
    <name type="common">Alpine penny-cress</name>
    <name type="synonym">Thlaspi caerulescens</name>
    <dbReference type="NCBI Taxonomy" id="107243"/>
    <lineage>
        <taxon>Eukaryota</taxon>
        <taxon>Viridiplantae</taxon>
        <taxon>Streptophyta</taxon>
        <taxon>Embryophyta</taxon>
        <taxon>Tracheophyta</taxon>
        <taxon>Spermatophyta</taxon>
        <taxon>Magnoliopsida</taxon>
        <taxon>eudicotyledons</taxon>
        <taxon>Gunneridae</taxon>
        <taxon>Pentapetalae</taxon>
        <taxon>rosids</taxon>
        <taxon>malvids</taxon>
        <taxon>Brassicales</taxon>
        <taxon>Brassicaceae</taxon>
        <taxon>Coluteocarpeae</taxon>
        <taxon>Noccaea</taxon>
    </lineage>
</organism>
<feature type="signal peptide" evidence="1">
    <location>
        <begin position="1"/>
        <end position="16"/>
    </location>
</feature>
<sequence length="200" mass="22458">MRTYLFAILFIALVAAVPGDGIEGCDGHESRFQLMDSLPTLAAEVPNGKKYTYDYDGRKFYVVSVKGTAFEMGEAYGTLMKEELKVMVKDFFEWAAGYIANNVTQISMLPKWLRYDIGHAGVDVAKKLLDLNYIITKKYTPKRWDDEFKGIAKGSGISVKTIRRINLIPELLKASCSIGGWWGPATESGQLIQLRALDWE</sequence>
<dbReference type="PANTHER" id="PTHR35190">
    <property type="entry name" value="PROTEIN DCD1B"/>
    <property type="match status" value="1"/>
</dbReference>
<name>A0A1J3FJM1_NOCCA</name>
<evidence type="ECO:0000313" key="2">
    <source>
        <dbReference type="EMBL" id="JAU44297.1"/>
    </source>
</evidence>
<reference evidence="2" key="1">
    <citation type="submission" date="2016-07" db="EMBL/GenBank/DDBJ databases">
        <title>De novo transcriptome assembly of four accessions of the metal hyperaccumulator plant Noccaea caerulescens.</title>
        <authorList>
            <person name="Blande D."/>
            <person name="Halimaa P."/>
            <person name="Tervahauta A.I."/>
            <person name="Aarts M.G."/>
            <person name="Karenlampi S.O."/>
        </authorList>
    </citation>
    <scope>NUCLEOTIDE SEQUENCE</scope>
</reference>
<dbReference type="PANTHER" id="PTHR35190:SF2">
    <property type="entry name" value="PROTEIN DCD1B"/>
    <property type="match status" value="1"/>
</dbReference>
<gene>
    <name evidence="2" type="ORF">LC_TR8969_c0_g1_i1_g.32420</name>
</gene>
<evidence type="ECO:0000256" key="1">
    <source>
        <dbReference type="SAM" id="SignalP"/>
    </source>
</evidence>